<dbReference type="GO" id="GO:0005506">
    <property type="term" value="F:iron ion binding"/>
    <property type="evidence" value="ECO:0007669"/>
    <property type="project" value="InterPro"/>
</dbReference>
<dbReference type="AlphaFoldDB" id="A0A521BM98"/>
<evidence type="ECO:0000313" key="1">
    <source>
        <dbReference type="EMBL" id="SMO47901.1"/>
    </source>
</evidence>
<name>A0A521BM98_9BACT</name>
<reference evidence="1 2" key="1">
    <citation type="submission" date="2017-05" db="EMBL/GenBank/DDBJ databases">
        <authorList>
            <person name="Varghese N."/>
            <person name="Submissions S."/>
        </authorList>
    </citation>
    <scope>NUCLEOTIDE SEQUENCE [LARGE SCALE GENOMIC DNA]</scope>
    <source>
        <strain evidence="1 2">DSM 21194</strain>
    </source>
</reference>
<dbReference type="Gene3D" id="1.20.120.10">
    <property type="entry name" value="Cytochrome c/b562"/>
    <property type="match status" value="1"/>
</dbReference>
<dbReference type="GO" id="GO:0022900">
    <property type="term" value="P:electron transport chain"/>
    <property type="evidence" value="ECO:0007669"/>
    <property type="project" value="InterPro"/>
</dbReference>
<dbReference type="InterPro" id="IPR010980">
    <property type="entry name" value="Cyt_c/b562"/>
</dbReference>
<dbReference type="GO" id="GO:0020037">
    <property type="term" value="F:heme binding"/>
    <property type="evidence" value="ECO:0007669"/>
    <property type="project" value="InterPro"/>
</dbReference>
<organism evidence="1 2">
    <name type="scientific">Fodinibius sediminis</name>
    <dbReference type="NCBI Taxonomy" id="1214077"/>
    <lineage>
        <taxon>Bacteria</taxon>
        <taxon>Pseudomonadati</taxon>
        <taxon>Balneolota</taxon>
        <taxon>Balneolia</taxon>
        <taxon>Balneolales</taxon>
        <taxon>Balneolaceae</taxon>
        <taxon>Fodinibius</taxon>
    </lineage>
</organism>
<dbReference type="Proteomes" id="UP000317593">
    <property type="component" value="Unassembled WGS sequence"/>
</dbReference>
<dbReference type="OrthoDB" id="1430833at2"/>
<dbReference type="SUPFAM" id="SSF47175">
    <property type="entry name" value="Cytochromes"/>
    <property type="match status" value="1"/>
</dbReference>
<keyword evidence="2" id="KW-1185">Reference proteome</keyword>
<dbReference type="GO" id="GO:0009055">
    <property type="term" value="F:electron transfer activity"/>
    <property type="evidence" value="ECO:0007669"/>
    <property type="project" value="InterPro"/>
</dbReference>
<evidence type="ECO:0008006" key="3">
    <source>
        <dbReference type="Google" id="ProtNLM"/>
    </source>
</evidence>
<dbReference type="EMBL" id="FXTH01000003">
    <property type="protein sequence ID" value="SMO47901.1"/>
    <property type="molecule type" value="Genomic_DNA"/>
</dbReference>
<evidence type="ECO:0000313" key="2">
    <source>
        <dbReference type="Proteomes" id="UP000317593"/>
    </source>
</evidence>
<proteinExistence type="predicted"/>
<dbReference type="RefSeq" id="WP_142713437.1">
    <property type="nucleotide sequence ID" value="NZ_FXTH01000003.1"/>
</dbReference>
<sequence>MMRHLLVLATMLGASALFLLGWSHSTQKANSQPETMPLVPMMQQLLTDMQQADRGLYTENYDMIKEAGGNISNHPTMTPEDKQLVKSTLGDEMKQFVEYDMIVHHHADSMRIAAIQENMQKVLQHYAIVQRGCVDCHTAFRTPISSARQDSKQSK</sequence>
<gene>
    <name evidence="1" type="ORF">SAMN06265218_103213</name>
</gene>
<accession>A0A521BM98</accession>
<protein>
    <recommendedName>
        <fullName evidence="3">Cytochrome C</fullName>
    </recommendedName>
</protein>